<dbReference type="EMBL" id="JAYRBN010000116">
    <property type="protein sequence ID" value="KAL2722120.1"/>
    <property type="molecule type" value="Genomic_DNA"/>
</dbReference>
<gene>
    <name evidence="1" type="ORF">V1477_020940</name>
</gene>
<evidence type="ECO:0000313" key="1">
    <source>
        <dbReference type="EMBL" id="KAL2722120.1"/>
    </source>
</evidence>
<dbReference type="Proteomes" id="UP001607303">
    <property type="component" value="Unassembled WGS sequence"/>
</dbReference>
<keyword evidence="2" id="KW-1185">Reference proteome</keyword>
<protein>
    <submittedName>
        <fullName evidence="1">Uncharacterized protein</fullName>
    </submittedName>
</protein>
<proteinExistence type="predicted"/>
<comment type="caution">
    <text evidence="1">The sequence shown here is derived from an EMBL/GenBank/DDBJ whole genome shotgun (WGS) entry which is preliminary data.</text>
</comment>
<organism evidence="1 2">
    <name type="scientific">Vespula maculifrons</name>
    <name type="common">Eastern yellow jacket</name>
    <name type="synonym">Wasp</name>
    <dbReference type="NCBI Taxonomy" id="7453"/>
    <lineage>
        <taxon>Eukaryota</taxon>
        <taxon>Metazoa</taxon>
        <taxon>Ecdysozoa</taxon>
        <taxon>Arthropoda</taxon>
        <taxon>Hexapoda</taxon>
        <taxon>Insecta</taxon>
        <taxon>Pterygota</taxon>
        <taxon>Neoptera</taxon>
        <taxon>Endopterygota</taxon>
        <taxon>Hymenoptera</taxon>
        <taxon>Apocrita</taxon>
        <taxon>Aculeata</taxon>
        <taxon>Vespoidea</taxon>
        <taxon>Vespidae</taxon>
        <taxon>Vespinae</taxon>
        <taxon>Vespula</taxon>
    </lineage>
</organism>
<accession>A0ABD2AR37</accession>
<reference evidence="1 2" key="1">
    <citation type="journal article" date="2024" name="Ann. Entomol. Soc. Am.">
        <title>Genomic analyses of the southern and eastern yellowjacket wasps (Hymenoptera: Vespidae) reveal evolutionary signatures of social life.</title>
        <authorList>
            <person name="Catto M.A."/>
            <person name="Caine P.B."/>
            <person name="Orr S.E."/>
            <person name="Hunt B.G."/>
            <person name="Goodisman M.A.D."/>
        </authorList>
    </citation>
    <scope>NUCLEOTIDE SEQUENCE [LARGE SCALE GENOMIC DNA]</scope>
    <source>
        <strain evidence="1">232</strain>
        <tissue evidence="1">Head and thorax</tissue>
    </source>
</reference>
<sequence>MKICYKTSPLKDVESCSTSIMRQRWHHLAQQLYKSSRNVQWVLDVALNRMQVQVEQWNAKDRIGVRENSSDTFRNASWITLYTGSSAHGIEIVFDIDQEKGKDDFPAETWPLDYAETHVQGYPQDHGHVADTLDDRHQSSNDSQEHLSTYLFTSTTIIIVFLCWLDSRPVFEEATKVARTGKVHCHFEHHLFPLLAPNDKPELQTIVEPPKTGFWSRYPNRNKRNVETSRTNQILQRDESTVTSLFFPLLLDTCSDISSYRLINRDT</sequence>
<dbReference type="AlphaFoldDB" id="A0ABD2AR37"/>
<evidence type="ECO:0000313" key="2">
    <source>
        <dbReference type="Proteomes" id="UP001607303"/>
    </source>
</evidence>
<name>A0ABD2AR37_VESMC</name>